<keyword evidence="3" id="KW-1185">Reference proteome</keyword>
<dbReference type="GO" id="GO:0016301">
    <property type="term" value="F:kinase activity"/>
    <property type="evidence" value="ECO:0007669"/>
    <property type="project" value="UniProtKB-KW"/>
</dbReference>
<dbReference type="STRING" id="579105.SAMN04488096_102121"/>
<dbReference type="CDD" id="cd00038">
    <property type="entry name" value="CAP_ED"/>
    <property type="match status" value="1"/>
</dbReference>
<dbReference type="AlphaFoldDB" id="A0A1M6BM02"/>
<keyword evidence="2" id="KW-0418">Kinase</keyword>
<reference evidence="2 3" key="1">
    <citation type="submission" date="2016-11" db="EMBL/GenBank/DDBJ databases">
        <authorList>
            <person name="Jaros S."/>
            <person name="Januszkiewicz K."/>
            <person name="Wedrychowicz H."/>
        </authorList>
    </citation>
    <scope>NUCLEOTIDE SEQUENCE [LARGE SCALE GENOMIC DNA]</scope>
    <source>
        <strain evidence="2 3">DSM 21425</strain>
    </source>
</reference>
<sequence>MHAEIIQHVTNTIELTNEELEEFTSVLVEKKVKKKSFLIKPGDRVKEEYFVVKGCLLAYYIDHLGNKHILQFAVEDWWISDFESFFNGEPAKLYIEALEDCTLLAINKDVLETVYQRIPKFERFFRIKTTKAFVSLRTRILSSLQKTAKERYVEFCEAYPDIEKRIANYQVANYLGIKPESLSRIRKELVKVNTF</sequence>
<feature type="domain" description="Cyclic nucleotide-binding" evidence="1">
    <location>
        <begin position="15"/>
        <end position="114"/>
    </location>
</feature>
<dbReference type="InterPro" id="IPR000595">
    <property type="entry name" value="cNMP-bd_dom"/>
</dbReference>
<dbReference type="PROSITE" id="PS50042">
    <property type="entry name" value="CNMP_BINDING_3"/>
    <property type="match status" value="1"/>
</dbReference>
<evidence type="ECO:0000313" key="3">
    <source>
        <dbReference type="Proteomes" id="UP000184225"/>
    </source>
</evidence>
<protein>
    <submittedName>
        <fullName evidence="2">cAMP-binding domain of CRP or a regulatory subunit of cAMP-dependent protein kinases</fullName>
    </submittedName>
</protein>
<dbReference type="InterPro" id="IPR018490">
    <property type="entry name" value="cNMP-bd_dom_sf"/>
</dbReference>
<dbReference type="Gene3D" id="2.60.120.10">
    <property type="entry name" value="Jelly Rolls"/>
    <property type="match status" value="1"/>
</dbReference>
<proteinExistence type="predicted"/>
<dbReference type="Proteomes" id="UP000184225">
    <property type="component" value="Unassembled WGS sequence"/>
</dbReference>
<keyword evidence="2" id="KW-0808">Transferase</keyword>
<gene>
    <name evidence="2" type="ORF">SAMN04488096_102121</name>
</gene>
<dbReference type="SUPFAM" id="SSF51206">
    <property type="entry name" value="cAMP-binding domain-like"/>
    <property type="match status" value="1"/>
</dbReference>
<dbReference type="RefSeq" id="WP_073148242.1">
    <property type="nucleotide sequence ID" value="NZ_FQYY01000002.1"/>
</dbReference>
<evidence type="ECO:0000259" key="1">
    <source>
        <dbReference type="PROSITE" id="PS50042"/>
    </source>
</evidence>
<accession>A0A1M6BM02</accession>
<evidence type="ECO:0000313" key="2">
    <source>
        <dbReference type="EMBL" id="SHI49755.1"/>
    </source>
</evidence>
<organism evidence="2 3">
    <name type="scientific">Mesonia phycicola</name>
    <dbReference type="NCBI Taxonomy" id="579105"/>
    <lineage>
        <taxon>Bacteria</taxon>
        <taxon>Pseudomonadati</taxon>
        <taxon>Bacteroidota</taxon>
        <taxon>Flavobacteriia</taxon>
        <taxon>Flavobacteriales</taxon>
        <taxon>Flavobacteriaceae</taxon>
        <taxon>Mesonia</taxon>
    </lineage>
</organism>
<name>A0A1M6BM02_9FLAO</name>
<dbReference type="EMBL" id="FQYY01000002">
    <property type="protein sequence ID" value="SHI49755.1"/>
    <property type="molecule type" value="Genomic_DNA"/>
</dbReference>
<dbReference type="OrthoDB" id="1092431at2"/>
<dbReference type="InterPro" id="IPR014710">
    <property type="entry name" value="RmlC-like_jellyroll"/>
</dbReference>
<dbReference type="Pfam" id="PF00027">
    <property type="entry name" value="cNMP_binding"/>
    <property type="match status" value="1"/>
</dbReference>